<dbReference type="Proteomes" id="UP000664203">
    <property type="component" value="Unassembled WGS sequence"/>
</dbReference>
<dbReference type="OrthoDB" id="10003767at2759"/>
<dbReference type="AlphaFoldDB" id="A0A8H3I663"/>
<protein>
    <recommendedName>
        <fullName evidence="2">Aminoglycoside phosphotransferase domain-containing protein</fullName>
    </recommendedName>
</protein>
<feature type="compositionally biased region" description="Polar residues" evidence="1">
    <location>
        <begin position="49"/>
        <end position="58"/>
    </location>
</feature>
<organism evidence="3 4">
    <name type="scientific">Alectoria fallacina</name>
    <dbReference type="NCBI Taxonomy" id="1903189"/>
    <lineage>
        <taxon>Eukaryota</taxon>
        <taxon>Fungi</taxon>
        <taxon>Dikarya</taxon>
        <taxon>Ascomycota</taxon>
        <taxon>Pezizomycotina</taxon>
        <taxon>Lecanoromycetes</taxon>
        <taxon>OSLEUM clade</taxon>
        <taxon>Lecanoromycetidae</taxon>
        <taxon>Lecanorales</taxon>
        <taxon>Lecanorineae</taxon>
        <taxon>Parmeliaceae</taxon>
        <taxon>Alectoria</taxon>
    </lineage>
</organism>
<name>A0A8H3I663_9LECA</name>
<dbReference type="InterPro" id="IPR002575">
    <property type="entry name" value="Aminoglycoside_PTrfase"/>
</dbReference>
<feature type="region of interest" description="Disordered" evidence="1">
    <location>
        <begin position="1"/>
        <end position="77"/>
    </location>
</feature>
<feature type="compositionally biased region" description="Acidic residues" evidence="1">
    <location>
        <begin position="24"/>
        <end position="43"/>
    </location>
</feature>
<accession>A0A8H3I663</accession>
<evidence type="ECO:0000259" key="2">
    <source>
        <dbReference type="Pfam" id="PF01636"/>
    </source>
</evidence>
<proteinExistence type="predicted"/>
<evidence type="ECO:0000256" key="1">
    <source>
        <dbReference type="SAM" id="MobiDB-lite"/>
    </source>
</evidence>
<reference evidence="3" key="1">
    <citation type="submission" date="2021-03" db="EMBL/GenBank/DDBJ databases">
        <authorList>
            <person name="Tagirdzhanova G."/>
        </authorList>
    </citation>
    <scope>NUCLEOTIDE SEQUENCE</scope>
</reference>
<gene>
    <name evidence="3" type="ORF">ALECFALPRED_002189</name>
</gene>
<feature type="domain" description="Aminoglycoside phosphotransferase" evidence="2">
    <location>
        <begin position="145"/>
        <end position="407"/>
    </location>
</feature>
<dbReference type="EMBL" id="CAJPDR010000016">
    <property type="protein sequence ID" value="CAF9906293.1"/>
    <property type="molecule type" value="Genomic_DNA"/>
</dbReference>
<dbReference type="InterPro" id="IPR051678">
    <property type="entry name" value="AGP_Transferase"/>
</dbReference>
<dbReference type="InterPro" id="IPR011009">
    <property type="entry name" value="Kinase-like_dom_sf"/>
</dbReference>
<sequence length="554" mass="63070">MATNNTEAPLPHDPADQVVMSDGADPDPEERDYGSDGDLDETAEIAGNPSGSRKSSQKTTDSSTHSESSTVEYEQTPFTEFSMQVRELCHSIWPHGKERRVQPPLDRSDGRIAGLLRSKNLYRFLTPSSKSIPSVPAARGKEFEIERLAGGSYNRIVGVTVLDSELKEPDRLILRVPRSEWEARPDRDVAIIHYVRQHTKIAVPEVKYSDFTGDNPLKRPYVLQSRIPGCNLQTIYGGLNHEQNCTVAKEVAKIFLALQATTNALPGLIELASPARGDGPNTFTIRPFDIRSPHDMEWRKKPVDHEWWREGLHETLYQDTSKFLIAQFGRWRAYELLKNPADILYWEYQDQFAEAAEQMARLGLFDDDQNCLCHFDLVARNVMVDIRADDSLTVSGVLDLDSVCFAPKFVSCAPPWWVWQDDPDDDGAGWDESDETRALKVPVTSTGKELKRLFEEAVGEEFLRYAYQPQYRLARKLFHFAVHGIHSSADIVDAKKFFEEWNTFYESEIKRQYDDELSEKSEASGEYVDPPEDMNVEDLRVEGTVQEDTKVYGY</sequence>
<dbReference type="SUPFAM" id="SSF56112">
    <property type="entry name" value="Protein kinase-like (PK-like)"/>
    <property type="match status" value="1"/>
</dbReference>
<evidence type="ECO:0000313" key="4">
    <source>
        <dbReference type="Proteomes" id="UP000664203"/>
    </source>
</evidence>
<feature type="compositionally biased region" description="Low complexity" evidence="1">
    <location>
        <begin position="59"/>
        <end position="70"/>
    </location>
</feature>
<evidence type="ECO:0000313" key="3">
    <source>
        <dbReference type="EMBL" id="CAF9906293.1"/>
    </source>
</evidence>
<dbReference type="Pfam" id="PF01636">
    <property type="entry name" value="APH"/>
    <property type="match status" value="1"/>
</dbReference>
<dbReference type="PANTHER" id="PTHR21310">
    <property type="entry name" value="AMINOGLYCOSIDE PHOSPHOTRANSFERASE-RELATED-RELATED"/>
    <property type="match status" value="1"/>
</dbReference>
<dbReference type="PANTHER" id="PTHR21310:SF56">
    <property type="entry name" value="AMINOGLYCOSIDE PHOSPHOTRANSFERASE DOMAIN-CONTAINING PROTEIN"/>
    <property type="match status" value="1"/>
</dbReference>
<feature type="region of interest" description="Disordered" evidence="1">
    <location>
        <begin position="515"/>
        <end position="535"/>
    </location>
</feature>
<comment type="caution">
    <text evidence="3">The sequence shown here is derived from an EMBL/GenBank/DDBJ whole genome shotgun (WGS) entry which is preliminary data.</text>
</comment>
<keyword evidence="4" id="KW-1185">Reference proteome</keyword>